<accession>B7LTT0</accession>
<dbReference type="PANTHER" id="PTHR32305">
    <property type="match status" value="1"/>
</dbReference>
<dbReference type="Gene3D" id="2.180.10.10">
    <property type="entry name" value="RHS repeat-associated core"/>
    <property type="match status" value="3"/>
</dbReference>
<dbReference type="EMBL" id="CU928158">
    <property type="protein sequence ID" value="CAQ89487.1"/>
    <property type="molecule type" value="Genomic_DNA"/>
</dbReference>
<organism evidence="4 5">
    <name type="scientific">Escherichia fergusonii (strain ATCC 35469 / DSM 13698 / CCUG 18766 / IAM 14443 / JCM 21226 / LMG 7866 / NBRC 102419 / NCTC 12128 / CDC 0568-73)</name>
    <dbReference type="NCBI Taxonomy" id="585054"/>
    <lineage>
        <taxon>Bacteria</taxon>
        <taxon>Pseudomonadati</taxon>
        <taxon>Pseudomonadota</taxon>
        <taxon>Gammaproteobacteria</taxon>
        <taxon>Enterobacterales</taxon>
        <taxon>Enterobacteriaceae</taxon>
        <taxon>Escherichia</taxon>
    </lineage>
</organism>
<keyword evidence="1" id="KW-0677">Repeat</keyword>
<evidence type="ECO:0008006" key="6">
    <source>
        <dbReference type="Google" id="ProtNLM"/>
    </source>
</evidence>
<dbReference type="Proteomes" id="UP000000745">
    <property type="component" value="Chromosome"/>
</dbReference>
<feature type="domain" description="Teneurin-like YD-shell" evidence="3">
    <location>
        <begin position="1111"/>
        <end position="1376"/>
    </location>
</feature>
<dbReference type="Pfam" id="PF20148">
    <property type="entry name" value="DUF6531"/>
    <property type="match status" value="1"/>
</dbReference>
<dbReference type="GeneID" id="75056987"/>
<keyword evidence="5" id="KW-1185">Reference proteome</keyword>
<dbReference type="HOGENOM" id="CLU_001218_1_4_6"/>
<dbReference type="SUPFAM" id="SSF101898">
    <property type="entry name" value="NHL repeat"/>
    <property type="match status" value="1"/>
</dbReference>
<proteinExistence type="predicted"/>
<evidence type="ECO:0000259" key="3">
    <source>
        <dbReference type="Pfam" id="PF25023"/>
    </source>
</evidence>
<dbReference type="Gene3D" id="2.60.200.60">
    <property type="match status" value="1"/>
</dbReference>
<evidence type="ECO:0000313" key="4">
    <source>
        <dbReference type="EMBL" id="CAQ89487.1"/>
    </source>
</evidence>
<sequence length="1543" mass="172251">MGSDFLAAKKDDLLVHTSLLADFVSSFVKGAIYVAVAVGAAAAATAAVAATIGSGGTTGPVIAFVVSGLVVNGVGAGFGDLIDDIADGAGELVDDALEFFGIKGDPDGRIITGSPNVTIKKKPAARAAGKLPSAGELAKLEAEDAKKQDAGDVAMHIASTIFFTVVPFAGLVKSAWDFLSHPLDSLQEMMAPTVASASPHATPANEDRISCEKWHAMSPEELLLAEGSRTVHINSQPACRNGDRSTCEAVISHTQSGSRVRIGGPSEVVRDIRSGKNPFIKLAADIVVAIVARKVLSKFRKTGEKESCSCKCPEGSFGNPVHGPSGAKIQMAESDLDFALDGRIPLLWQRLYDSRNTQTGMLGRSWRLPFEVSVFRTETPDLTTPPLGDVTENGPEQFFYVDDAGRALKLGGLTPGDSAFYVDEGFRVWRSKQDYFLIQTLAGEYSCFAPDPLRPGHWRLEKIMDRHLNSLTMVRDATGTLTHIHDDDHLLVVRLHHENGRLREVWQQSEDNSHERLLVSYTFTPEGQLSGVSDADGNVTLRCEYGKPHGLIQALYYPGGRGSHYRWQHFAAWTDDTGDARPAHWRVVEHWIQEGATGNTPPVRLEHYLFDYDVPGQSLRLVQEGRGESLWRWDALGQITEQTDELGAVWKNVWNSSRQLLSHTDPLGNTETYSYDDYGNVAVFTDALGQKTAITWLPGFSFPVKWIQPGQAVWTYDYNNAGDVLSITDPLNNVTRLEWDTDGNNTVVHDAAGNTLHRRYNGRGQITEYRDCSDRLTRWHYDEWGRLTHEVNAAGNITRYGYTTTDRLNTLTRPDGCTMQFAYNPAGELLRQQGFGGEVTLFTRNARGQVTLRTDPAGYPLRFSYDPLGRLTRLYNEKGEAYSFEYDVRDHLIKETGLTGTEKTYQRDVLGNLLAQTETPVDGGAPLLTRFEYDALGRLTARSTASRRTEYHHDAWQTTLRDITEDGATELRFEYDKLGQLTAEHNHSGCYRFDHDAPGNRTAEHFPDGRTLRHLYYGSGHLLQTRLDSDRGSEVIAEYERDELHREIRRSQGRLSQYRAYNICGHLTRQSSGLNAPELVTPLLDSRYHRDSRDNLRRLSCQYSQTMPMLREGAPQEDEFSYDARGQVVRHDQDGHSETFRYDAAMNGLRSGGYPPRLPDAPANQVTLGGEFRYTWDGFGRLARRENVRTGVKQRMHYDDAHRLVTVEILNDRDWSRVTFSYDALGRRTEKRAWRQGAEKPERTVFEWSGMRLCGEHNEKSPAAHTLYLYEENSYQPLARVDRSSGGNEPWQRVLYYHTLPNGYPQCMTDSDGGIVWRARVQLWGNIRFEENRDIYSVHPQQNLRFAGQYLDRETGLHYNTFRYFLPESGRFSQPDPIGLAGGLNLYAYAPNPLSYIDPLGLCKLRGSDGRYRSAQNIQEEIGGLPNFAGKTPGEIRQTLRNRGYSSVQAHSGGEVWTKALPDGNTVAVRLDPAKQRTRPKSFADEVPHAHIESLPTSGVVNGNYGGKNNPVVPIVKYDASGNIAVTSPDAHIPMQPGRGPYR</sequence>
<evidence type="ECO:0000256" key="1">
    <source>
        <dbReference type="ARBA" id="ARBA00022737"/>
    </source>
</evidence>
<gene>
    <name evidence="4" type="ordered locus">EFER_1980</name>
</gene>
<dbReference type="NCBIfam" id="TIGR03696">
    <property type="entry name" value="Rhs_assc_core"/>
    <property type="match status" value="1"/>
</dbReference>
<reference evidence="5" key="1">
    <citation type="journal article" date="2009" name="PLoS Genet.">
        <title>Organised genome dynamics in the Escherichia coli species results in highly diverse adaptive paths.</title>
        <authorList>
            <person name="Touchon M."/>
            <person name="Hoede C."/>
            <person name="Tenaillon O."/>
            <person name="Barbe V."/>
            <person name="Baeriswyl S."/>
            <person name="Bidet P."/>
            <person name="Bingen E."/>
            <person name="Bonacorsi S."/>
            <person name="Bouchier C."/>
            <person name="Bouvet O."/>
            <person name="Calteau A."/>
            <person name="Chiapello H."/>
            <person name="Clermont O."/>
            <person name="Cruveiller S."/>
            <person name="Danchin A."/>
            <person name="Diard M."/>
            <person name="Dossat C."/>
            <person name="Karoui M.E."/>
            <person name="Frapy E."/>
            <person name="Garry L."/>
            <person name="Ghigo J.M."/>
            <person name="Gilles A.M."/>
            <person name="Johnson J."/>
            <person name="Le Bouguenec C."/>
            <person name="Lescat M."/>
            <person name="Mangenot S."/>
            <person name="Martinez-Jehanne V."/>
            <person name="Matic I."/>
            <person name="Nassif X."/>
            <person name="Oztas S."/>
            <person name="Petit M.A."/>
            <person name="Pichon C."/>
            <person name="Rouy Z."/>
            <person name="Ruf C.S."/>
            <person name="Schneider D."/>
            <person name="Tourret J."/>
            <person name="Vacherie B."/>
            <person name="Vallenet D."/>
            <person name="Medigue C."/>
            <person name="Rocha E.P.C."/>
            <person name="Denamur E."/>
        </authorList>
    </citation>
    <scope>NUCLEOTIDE SEQUENCE [LARGE SCALE GENOMIC DNA]</scope>
    <source>
        <strain evidence="5">ATCC 35469 / DSM 13698 / BCRC 15582 / CCUG 18766 / IAM 14443 / JCM 21226 / LMG 7866 / NBRC 102419 / NCTC 12128 / CDC 0568-73</strain>
    </source>
</reference>
<dbReference type="InterPro" id="IPR045351">
    <property type="entry name" value="DUF6531"/>
</dbReference>
<dbReference type="OrthoDB" id="6043530at2"/>
<dbReference type="InterPro" id="IPR022385">
    <property type="entry name" value="Rhs_assc_core"/>
</dbReference>
<dbReference type="InterPro" id="IPR031325">
    <property type="entry name" value="RHS_repeat"/>
</dbReference>
<dbReference type="PANTHER" id="PTHR32305:SF15">
    <property type="entry name" value="PROTEIN RHSA-RELATED"/>
    <property type="match status" value="1"/>
</dbReference>
<dbReference type="InterPro" id="IPR006530">
    <property type="entry name" value="YD"/>
</dbReference>
<dbReference type="Pfam" id="PF25023">
    <property type="entry name" value="TEN_YD-shell"/>
    <property type="match status" value="1"/>
</dbReference>
<dbReference type="InterPro" id="IPR056823">
    <property type="entry name" value="TEN-like_YD-shell"/>
</dbReference>
<dbReference type="Pfam" id="PF05593">
    <property type="entry name" value="RHS_repeat"/>
    <property type="match status" value="4"/>
</dbReference>
<evidence type="ECO:0000259" key="2">
    <source>
        <dbReference type="Pfam" id="PF20148"/>
    </source>
</evidence>
<evidence type="ECO:0000313" key="5">
    <source>
        <dbReference type="Proteomes" id="UP000000745"/>
    </source>
</evidence>
<dbReference type="RefSeq" id="WP_000534321.1">
    <property type="nucleotide sequence ID" value="NC_011740.1"/>
</dbReference>
<feature type="domain" description="DUF6531" evidence="2">
    <location>
        <begin position="318"/>
        <end position="376"/>
    </location>
</feature>
<dbReference type="NCBIfam" id="TIGR01643">
    <property type="entry name" value="YD_repeat_2x"/>
    <property type="match status" value="6"/>
</dbReference>
<dbReference type="InterPro" id="IPR050708">
    <property type="entry name" value="T6SS_VgrG/RHS"/>
</dbReference>
<name>B7LTT0_ESCF3</name>
<dbReference type="KEGG" id="efe:EFER_1980"/>
<protein>
    <recommendedName>
        <fullName evidence="6">RHS domain-containing protein</fullName>
    </recommendedName>
</protein>